<evidence type="ECO:0000313" key="8">
    <source>
        <dbReference type="RefSeq" id="XP_027197574.1"/>
    </source>
</evidence>
<dbReference type="InterPro" id="IPR002502">
    <property type="entry name" value="Amidase_domain"/>
</dbReference>
<evidence type="ECO:0000256" key="1">
    <source>
        <dbReference type="ARBA" id="ARBA00007553"/>
    </source>
</evidence>
<comment type="similarity">
    <text evidence="1">Belongs to the N-acetylmuramoyl-L-alanine amidase 2 family.</text>
</comment>
<dbReference type="SUPFAM" id="SSF55846">
    <property type="entry name" value="N-acetylmuramoyl-L-alanine amidase-like"/>
    <property type="match status" value="1"/>
</dbReference>
<dbReference type="CDD" id="cd06583">
    <property type="entry name" value="PGRP"/>
    <property type="match status" value="1"/>
</dbReference>
<feature type="signal peptide" evidence="4">
    <location>
        <begin position="1"/>
        <end position="21"/>
    </location>
</feature>
<name>A0A6P6XZX6_DERPT</name>
<dbReference type="Pfam" id="PF01510">
    <property type="entry name" value="Amidase_2"/>
    <property type="match status" value="1"/>
</dbReference>
<dbReference type="SMART" id="SM00644">
    <property type="entry name" value="Ami_2"/>
    <property type="match status" value="1"/>
</dbReference>
<accession>A0A6P6XZX6</accession>
<dbReference type="GO" id="GO:0009253">
    <property type="term" value="P:peptidoglycan catabolic process"/>
    <property type="evidence" value="ECO:0007669"/>
    <property type="project" value="InterPro"/>
</dbReference>
<dbReference type="AlphaFoldDB" id="A0A6P6XZX6"/>
<keyword evidence="4" id="KW-0732">Signal</keyword>
<keyword evidence="3" id="KW-0391">Immunity</keyword>
<reference evidence="8" key="1">
    <citation type="submission" date="2025-08" db="UniProtKB">
        <authorList>
            <consortium name="RefSeq"/>
        </authorList>
    </citation>
    <scope>IDENTIFICATION</scope>
    <source>
        <strain evidence="8">Airmid</strain>
    </source>
</reference>
<evidence type="ECO:0000313" key="7">
    <source>
        <dbReference type="Proteomes" id="UP000515146"/>
    </source>
</evidence>
<organism evidence="7 8">
    <name type="scientific">Dermatophagoides pteronyssinus</name>
    <name type="common">European house dust mite</name>
    <dbReference type="NCBI Taxonomy" id="6956"/>
    <lineage>
        <taxon>Eukaryota</taxon>
        <taxon>Metazoa</taxon>
        <taxon>Ecdysozoa</taxon>
        <taxon>Arthropoda</taxon>
        <taxon>Chelicerata</taxon>
        <taxon>Arachnida</taxon>
        <taxon>Acari</taxon>
        <taxon>Acariformes</taxon>
        <taxon>Sarcoptiformes</taxon>
        <taxon>Astigmata</taxon>
        <taxon>Psoroptidia</taxon>
        <taxon>Analgoidea</taxon>
        <taxon>Pyroglyphidae</taxon>
        <taxon>Dermatophagoidinae</taxon>
        <taxon>Dermatophagoides</taxon>
    </lineage>
</organism>
<dbReference type="RefSeq" id="XP_027197574.1">
    <property type="nucleotide sequence ID" value="XM_027341773.1"/>
</dbReference>
<protein>
    <submittedName>
        <fullName evidence="8">Peptidoglycan recognition protein 4-like</fullName>
    </submittedName>
</protein>
<dbReference type="PANTHER" id="PTHR11022:SF74">
    <property type="entry name" value="PEPTIDOGLYCAN-RECOGNITION PROTEIN SA"/>
    <property type="match status" value="1"/>
</dbReference>
<dbReference type="Gene3D" id="3.40.80.10">
    <property type="entry name" value="Peptidoglycan recognition protein-like"/>
    <property type="match status" value="1"/>
</dbReference>
<evidence type="ECO:0000256" key="4">
    <source>
        <dbReference type="SAM" id="SignalP"/>
    </source>
</evidence>
<dbReference type="SMART" id="SM00701">
    <property type="entry name" value="PGRP"/>
    <property type="match status" value="1"/>
</dbReference>
<evidence type="ECO:0000259" key="5">
    <source>
        <dbReference type="SMART" id="SM00644"/>
    </source>
</evidence>
<feature type="domain" description="N-acetylmuramoyl-L-alanine amidase" evidence="5">
    <location>
        <begin position="128"/>
        <end position="267"/>
    </location>
</feature>
<dbReference type="GO" id="GO:0008745">
    <property type="term" value="F:N-acetylmuramoyl-L-alanine amidase activity"/>
    <property type="evidence" value="ECO:0007669"/>
    <property type="project" value="InterPro"/>
</dbReference>
<proteinExistence type="inferred from homology"/>
<dbReference type="GO" id="GO:0045087">
    <property type="term" value="P:innate immune response"/>
    <property type="evidence" value="ECO:0007669"/>
    <property type="project" value="UniProtKB-KW"/>
</dbReference>
<evidence type="ECO:0000256" key="3">
    <source>
        <dbReference type="ARBA" id="ARBA00022859"/>
    </source>
</evidence>
<sequence>MLLPNCLSIILPYLFINIINGQILDRFIDNLACRRTSNNGIYGECMPRRCCRSLSAVRNLCLTSSDHICCYGDDICNMDSDYNRRFPVASAAAESAIIPVDNDFLPNRGMRDYCNRFMVTREDWGALPPIKRAYRMPVRVDYVIVHHTGDDDDRCWSLEQCRQRLRRMQSYYQHEKQFPDIPWNFLINNQGDIYEGVGWDSQGYHTEQWNDRSLGIAFIGDYDIQTPSTRALRALTHLLDCGVEQRVLDQFYRLRGHRDMRTTNCPGDYLYDALRRIRSQTSGSRNRLQIGIVNPNDNDDYDSDDEILSRSDMNNTLSNKNVYNNQYSDLKNQSLSS</sequence>
<dbReference type="GO" id="GO:0008270">
    <property type="term" value="F:zinc ion binding"/>
    <property type="evidence" value="ECO:0007669"/>
    <property type="project" value="InterPro"/>
</dbReference>
<evidence type="ECO:0000259" key="6">
    <source>
        <dbReference type="SMART" id="SM00701"/>
    </source>
</evidence>
<dbReference type="InterPro" id="IPR036505">
    <property type="entry name" value="Amidase/PGRP_sf"/>
</dbReference>
<dbReference type="InterPro" id="IPR015510">
    <property type="entry name" value="PGRP"/>
</dbReference>
<feature type="domain" description="Peptidoglycan recognition protein family" evidence="6">
    <location>
        <begin position="119"/>
        <end position="261"/>
    </location>
</feature>
<dbReference type="OrthoDB" id="10001926at2759"/>
<dbReference type="InterPro" id="IPR006619">
    <property type="entry name" value="PGRP_domain_met/bac"/>
</dbReference>
<dbReference type="OMA" id="RMQSYYQ"/>
<dbReference type="Proteomes" id="UP000515146">
    <property type="component" value="Unplaced"/>
</dbReference>
<evidence type="ECO:0000256" key="2">
    <source>
        <dbReference type="ARBA" id="ARBA00022588"/>
    </source>
</evidence>
<dbReference type="PANTHER" id="PTHR11022">
    <property type="entry name" value="PEPTIDOGLYCAN RECOGNITION PROTEIN"/>
    <property type="match status" value="1"/>
</dbReference>
<dbReference type="InParanoid" id="A0A6P6XZX6"/>
<dbReference type="KEGG" id="dpte:113791919"/>
<keyword evidence="7" id="KW-1185">Reference proteome</keyword>
<gene>
    <name evidence="8" type="primary">LOC113791919</name>
</gene>
<feature type="chain" id="PRO_5028139251" evidence="4">
    <location>
        <begin position="22"/>
        <end position="337"/>
    </location>
</feature>
<dbReference type="FunFam" id="3.40.80.10:FF:000001">
    <property type="entry name" value="Peptidoglycan recognition protein 1"/>
    <property type="match status" value="1"/>
</dbReference>
<keyword evidence="2" id="KW-0399">Innate immunity</keyword>